<evidence type="ECO:0000256" key="12">
    <source>
        <dbReference type="NCBIfam" id="TIGR01474"/>
    </source>
</evidence>
<evidence type="ECO:0000256" key="4">
    <source>
        <dbReference type="ARBA" id="ARBA00022475"/>
    </source>
</evidence>
<comment type="catalytic activity">
    <reaction evidence="11">
        <text>all-trans-octaprenyl diphosphate + 4-hydroxybenzoate = 4-hydroxy-3-(all-trans-octaprenyl)benzoate + diphosphate</text>
        <dbReference type="Rhea" id="RHEA:27782"/>
        <dbReference type="ChEBI" id="CHEBI:1617"/>
        <dbReference type="ChEBI" id="CHEBI:17879"/>
        <dbReference type="ChEBI" id="CHEBI:33019"/>
        <dbReference type="ChEBI" id="CHEBI:57711"/>
        <dbReference type="EC" id="2.5.1.39"/>
    </reaction>
</comment>
<dbReference type="Pfam" id="PF01040">
    <property type="entry name" value="UbiA"/>
    <property type="match status" value="1"/>
</dbReference>
<dbReference type="GO" id="GO:0006744">
    <property type="term" value="P:ubiquinone biosynthetic process"/>
    <property type="evidence" value="ECO:0007669"/>
    <property type="project" value="UniProtKB-UniRule"/>
</dbReference>
<dbReference type="GO" id="GO:0008412">
    <property type="term" value="F:4-hydroxybenzoate polyprenyltransferase activity"/>
    <property type="evidence" value="ECO:0007669"/>
    <property type="project" value="UniProtKB-UniRule"/>
</dbReference>
<dbReference type="EMBL" id="FNCS01000002">
    <property type="protein sequence ID" value="SDG40562.1"/>
    <property type="molecule type" value="Genomic_DNA"/>
</dbReference>
<keyword evidence="10 11" id="KW-0472">Membrane</keyword>
<feature type="transmembrane region" description="Helical" evidence="11">
    <location>
        <begin position="184"/>
        <end position="208"/>
    </location>
</feature>
<evidence type="ECO:0000256" key="8">
    <source>
        <dbReference type="ARBA" id="ARBA00022692"/>
    </source>
</evidence>
<dbReference type="HAMAP" id="MF_01635">
    <property type="entry name" value="UbiA"/>
    <property type="match status" value="1"/>
</dbReference>
<dbReference type="PANTHER" id="PTHR11048">
    <property type="entry name" value="PRENYLTRANSFERASES"/>
    <property type="match status" value="1"/>
</dbReference>
<evidence type="ECO:0000256" key="11">
    <source>
        <dbReference type="HAMAP-Rule" id="MF_01635"/>
    </source>
</evidence>
<dbReference type="UniPathway" id="UPA00232"/>
<feature type="transmembrane region" description="Helical" evidence="11">
    <location>
        <begin position="39"/>
        <end position="59"/>
    </location>
</feature>
<comment type="function">
    <text evidence="11">Catalyzes the prenylation of para-hydroxybenzoate (PHB) with an all-trans polyprenyl group. Mediates the second step in the final reaction sequence of ubiquinone-8 (UQ-8) biosynthesis, which is the condensation of the polyisoprenoid side chain with PHB, generating the first membrane-bound Q intermediate 3-octaprenyl-4-hydroxybenzoate.</text>
</comment>
<feature type="transmembrane region" description="Helical" evidence="11">
    <location>
        <begin position="136"/>
        <end position="153"/>
    </location>
</feature>
<dbReference type="FunFam" id="1.10.357.140:FF:000003">
    <property type="entry name" value="4-hydroxybenzoate polyprenyltransferase, mitochondrial"/>
    <property type="match status" value="1"/>
</dbReference>
<evidence type="ECO:0000313" key="14">
    <source>
        <dbReference type="Proteomes" id="UP000199495"/>
    </source>
</evidence>
<dbReference type="PANTHER" id="PTHR11048:SF28">
    <property type="entry name" value="4-HYDROXYBENZOATE POLYPRENYLTRANSFERASE, MITOCHONDRIAL"/>
    <property type="match status" value="1"/>
</dbReference>
<dbReference type="InterPro" id="IPR039653">
    <property type="entry name" value="Prenyltransferase"/>
</dbReference>
<evidence type="ECO:0000256" key="3">
    <source>
        <dbReference type="ARBA" id="ARBA00005985"/>
    </source>
</evidence>
<feature type="transmembrane region" description="Helical" evidence="11">
    <location>
        <begin position="256"/>
        <end position="274"/>
    </location>
</feature>
<dbReference type="CDD" id="cd13959">
    <property type="entry name" value="PT_UbiA_COQ2"/>
    <property type="match status" value="1"/>
</dbReference>
<dbReference type="OrthoDB" id="9782418at2"/>
<keyword evidence="7 11" id="KW-0831">Ubiquinone biosynthesis</keyword>
<gene>
    <name evidence="11" type="primary">ubiA</name>
    <name evidence="13" type="ORF">SAMN04487974_102441</name>
</gene>
<evidence type="ECO:0000256" key="1">
    <source>
        <dbReference type="ARBA" id="ARBA00001946"/>
    </source>
</evidence>
<keyword evidence="11" id="KW-0460">Magnesium</keyword>
<name>A0A1G7TZ06_9HYPH</name>
<dbReference type="NCBIfam" id="TIGR01474">
    <property type="entry name" value="ubiA_proteo"/>
    <property type="match status" value="1"/>
</dbReference>
<accession>A0A1G7TZ06</accession>
<dbReference type="InterPro" id="IPR044878">
    <property type="entry name" value="UbiA_sf"/>
</dbReference>
<dbReference type="AlphaFoldDB" id="A0A1G7TZ06"/>
<comment type="subcellular location">
    <subcellularLocation>
        <location evidence="11">Cell inner membrane</location>
        <topology evidence="11">Multi-pass membrane protein</topology>
    </subcellularLocation>
    <subcellularLocation>
        <location evidence="2">Membrane</location>
        <topology evidence="2">Multi-pass membrane protein</topology>
    </subcellularLocation>
</comment>
<dbReference type="PROSITE" id="PS00943">
    <property type="entry name" value="UBIA"/>
    <property type="match status" value="1"/>
</dbReference>
<evidence type="ECO:0000313" key="13">
    <source>
        <dbReference type="EMBL" id="SDG40562.1"/>
    </source>
</evidence>
<comment type="pathway">
    <text evidence="11">Cofactor biosynthesis; ubiquinone biosynthesis.</text>
</comment>
<dbReference type="InterPro" id="IPR000537">
    <property type="entry name" value="UbiA_prenyltransferase"/>
</dbReference>
<evidence type="ECO:0000256" key="7">
    <source>
        <dbReference type="ARBA" id="ARBA00022688"/>
    </source>
</evidence>
<dbReference type="InterPro" id="IPR006370">
    <property type="entry name" value="HB_polyprenyltransferase-like"/>
</dbReference>
<proteinExistence type="inferred from homology"/>
<evidence type="ECO:0000256" key="5">
    <source>
        <dbReference type="ARBA" id="ARBA00022519"/>
    </source>
</evidence>
<keyword evidence="5 11" id="KW-0997">Cell inner membrane</keyword>
<keyword evidence="9 11" id="KW-1133">Transmembrane helix</keyword>
<organism evidence="13 14">
    <name type="scientific">Pelagibacterium luteolum</name>
    <dbReference type="NCBI Taxonomy" id="440168"/>
    <lineage>
        <taxon>Bacteria</taxon>
        <taxon>Pseudomonadati</taxon>
        <taxon>Pseudomonadota</taxon>
        <taxon>Alphaproteobacteria</taxon>
        <taxon>Hyphomicrobiales</taxon>
        <taxon>Devosiaceae</taxon>
        <taxon>Pelagibacterium</taxon>
    </lineage>
</organism>
<feature type="transmembrane region" description="Helical" evidence="11">
    <location>
        <begin position="65"/>
        <end position="89"/>
    </location>
</feature>
<dbReference type="Proteomes" id="UP000199495">
    <property type="component" value="Unassembled WGS sequence"/>
</dbReference>
<dbReference type="Gene3D" id="1.20.120.1780">
    <property type="entry name" value="UbiA prenyltransferase"/>
    <property type="match status" value="1"/>
</dbReference>
<evidence type="ECO:0000256" key="6">
    <source>
        <dbReference type="ARBA" id="ARBA00022679"/>
    </source>
</evidence>
<comment type="cofactor">
    <cofactor evidence="1 11">
        <name>Mg(2+)</name>
        <dbReference type="ChEBI" id="CHEBI:18420"/>
    </cofactor>
</comment>
<evidence type="ECO:0000256" key="9">
    <source>
        <dbReference type="ARBA" id="ARBA00022989"/>
    </source>
</evidence>
<keyword evidence="8 11" id="KW-0812">Transmembrane</keyword>
<reference evidence="13 14" key="1">
    <citation type="submission" date="2016-10" db="EMBL/GenBank/DDBJ databases">
        <authorList>
            <person name="de Groot N.N."/>
        </authorList>
    </citation>
    <scope>NUCLEOTIDE SEQUENCE [LARGE SCALE GENOMIC DNA]</scope>
    <source>
        <strain evidence="13 14">CGMCC 1.10267</strain>
    </source>
</reference>
<keyword evidence="6 11" id="KW-0808">Transferase</keyword>
<comment type="similarity">
    <text evidence="3 11">Belongs to the UbiA prenyltransferase family.</text>
</comment>
<dbReference type="STRING" id="440168.SAMN04487974_102441"/>
<keyword evidence="4 11" id="KW-1003">Cell membrane</keyword>
<dbReference type="InterPro" id="IPR030470">
    <property type="entry name" value="UbiA_prenylTrfase_CS"/>
</dbReference>
<dbReference type="FunFam" id="1.20.120.1780:FF:000001">
    <property type="entry name" value="4-hydroxybenzoate octaprenyltransferase"/>
    <property type="match status" value="1"/>
</dbReference>
<dbReference type="Gene3D" id="1.10.357.140">
    <property type="entry name" value="UbiA prenyltransferase"/>
    <property type="match status" value="1"/>
</dbReference>
<protein>
    <recommendedName>
        <fullName evidence="11 12">4-hydroxybenzoate octaprenyltransferase</fullName>
        <ecNumber evidence="11 12">2.5.1.39</ecNumber>
    </recommendedName>
    <alternativeName>
        <fullName evidence="11">4-HB polyprenyltransferase</fullName>
    </alternativeName>
</protein>
<dbReference type="GO" id="GO:0005886">
    <property type="term" value="C:plasma membrane"/>
    <property type="evidence" value="ECO:0007669"/>
    <property type="project" value="UniProtKB-SubCell"/>
</dbReference>
<feature type="transmembrane region" description="Helical" evidence="11">
    <location>
        <begin position="229"/>
        <end position="250"/>
    </location>
</feature>
<dbReference type="EC" id="2.5.1.39" evidence="11 12"/>
<sequence length="308" mass="33820">MQDRNGGSVADAPKGNWVDRFAPDAAKPYLRMSRLDRPIGYQLLFWPCAFSLGLVSIATQTQFNWWYLLLFFVGAIAMRGAGCTFNDIVDRDIDDKVARTRSRPIPSGQVSVKQAAVWLVAQSLVGLAILLQFNGFSILLGVASLILVAIYPFMKRVTYWPQLFLGLAFSWGALMGWATVTGSLAWPAIILYLGCIAWTIGYDTIYALQDVEDDALIGVKSTARLVGANVKPFVAGFYGLAAILWLVAAVLSDAQLPFYGLYVGTLALLTWQVLSIDRTDGARSLMLFKSNHWLGFALTFALVADTLL</sequence>
<evidence type="ECO:0000256" key="10">
    <source>
        <dbReference type="ARBA" id="ARBA00023136"/>
    </source>
</evidence>
<feature type="transmembrane region" description="Helical" evidence="11">
    <location>
        <begin position="160"/>
        <end position="178"/>
    </location>
</feature>
<evidence type="ECO:0000256" key="2">
    <source>
        <dbReference type="ARBA" id="ARBA00004141"/>
    </source>
</evidence>
<dbReference type="RefSeq" id="WP_090593430.1">
    <property type="nucleotide sequence ID" value="NZ_FNCS01000002.1"/>
</dbReference>
<keyword evidence="14" id="KW-1185">Reference proteome</keyword>